<protein>
    <submittedName>
        <fullName evidence="2">Cyd operon protein YbgT</fullName>
    </submittedName>
</protein>
<keyword evidence="1" id="KW-0472">Membrane</keyword>
<dbReference type="InterPro" id="IPR011724">
    <property type="entry name" value="Cyd_oper_YbgT"/>
</dbReference>
<sequence>MWYFAWLLGLPLAAAFAVMNAMWFELMDDAKRQRAAGLPPEGRRAADEGFINRR</sequence>
<keyword evidence="1" id="KW-0812">Transmembrane</keyword>
<accession>A0A562RL75</accession>
<reference evidence="2 3" key="1">
    <citation type="journal article" date="2015" name="Stand. Genomic Sci.">
        <title>Genomic Encyclopedia of Bacterial and Archaeal Type Strains, Phase III: the genomes of soil and plant-associated and newly described type strains.</title>
        <authorList>
            <person name="Whitman W.B."/>
            <person name="Woyke T."/>
            <person name="Klenk H.P."/>
            <person name="Zhou Y."/>
            <person name="Lilburn T.G."/>
            <person name="Beck B.J."/>
            <person name="De Vos P."/>
            <person name="Vandamme P."/>
            <person name="Eisen J.A."/>
            <person name="Garrity G."/>
            <person name="Hugenholtz P."/>
            <person name="Kyrpides N.C."/>
        </authorList>
    </citation>
    <scope>NUCLEOTIDE SEQUENCE [LARGE SCALE GENOMIC DNA]</scope>
    <source>
        <strain evidence="2 3">CGMCC 1.10822</strain>
    </source>
</reference>
<dbReference type="Pfam" id="PF08173">
    <property type="entry name" value="YbgT_YccB"/>
    <property type="match status" value="1"/>
</dbReference>
<evidence type="ECO:0000256" key="1">
    <source>
        <dbReference type="SAM" id="Phobius"/>
    </source>
</evidence>
<proteinExistence type="predicted"/>
<dbReference type="InterPro" id="IPR012994">
    <property type="entry name" value="YbgT_YccB"/>
</dbReference>
<dbReference type="NCBIfam" id="TIGR02106">
    <property type="entry name" value="cyd_oper_ybgT"/>
    <property type="match status" value="1"/>
</dbReference>
<keyword evidence="3" id="KW-1185">Reference proteome</keyword>
<feature type="transmembrane region" description="Helical" evidence="1">
    <location>
        <begin position="6"/>
        <end position="24"/>
    </location>
</feature>
<dbReference type="EMBL" id="VLLB01000001">
    <property type="protein sequence ID" value="TWI69789.1"/>
    <property type="molecule type" value="Genomic_DNA"/>
</dbReference>
<dbReference type="AlphaFoldDB" id="A0A562RL75"/>
<dbReference type="RefSeq" id="WP_145647523.1">
    <property type="nucleotide sequence ID" value="NZ_VLLB01000001.1"/>
</dbReference>
<gene>
    <name evidence="2" type="ORF">IP91_00862</name>
</gene>
<name>A0A562RL75_9BURK</name>
<dbReference type="OrthoDB" id="9806372at2"/>
<dbReference type="Proteomes" id="UP000318431">
    <property type="component" value="Unassembled WGS sequence"/>
</dbReference>
<evidence type="ECO:0000313" key="2">
    <source>
        <dbReference type="EMBL" id="TWI69789.1"/>
    </source>
</evidence>
<keyword evidence="1" id="KW-1133">Transmembrane helix</keyword>
<organism evidence="2 3">
    <name type="scientific">Pseudoduganella lurida</name>
    <dbReference type="NCBI Taxonomy" id="1036180"/>
    <lineage>
        <taxon>Bacteria</taxon>
        <taxon>Pseudomonadati</taxon>
        <taxon>Pseudomonadota</taxon>
        <taxon>Betaproteobacteria</taxon>
        <taxon>Burkholderiales</taxon>
        <taxon>Oxalobacteraceae</taxon>
        <taxon>Telluria group</taxon>
        <taxon>Pseudoduganella</taxon>
    </lineage>
</organism>
<comment type="caution">
    <text evidence="2">The sequence shown here is derived from an EMBL/GenBank/DDBJ whole genome shotgun (WGS) entry which is preliminary data.</text>
</comment>
<evidence type="ECO:0000313" key="3">
    <source>
        <dbReference type="Proteomes" id="UP000318431"/>
    </source>
</evidence>